<dbReference type="InterPro" id="IPR011051">
    <property type="entry name" value="RmlC_Cupin_sf"/>
</dbReference>
<dbReference type="CDD" id="cd02232">
    <property type="entry name" value="cupin_ARD"/>
    <property type="match status" value="1"/>
</dbReference>
<organism evidence="5 6">
    <name type="scientific">Necator americanus</name>
    <name type="common">Human hookworm</name>
    <dbReference type="NCBI Taxonomy" id="51031"/>
    <lineage>
        <taxon>Eukaryota</taxon>
        <taxon>Metazoa</taxon>
        <taxon>Ecdysozoa</taxon>
        <taxon>Nematoda</taxon>
        <taxon>Chromadorea</taxon>
        <taxon>Rhabditida</taxon>
        <taxon>Rhabditina</taxon>
        <taxon>Rhabditomorpha</taxon>
        <taxon>Strongyloidea</taxon>
        <taxon>Ancylostomatidae</taxon>
        <taxon>Bunostominae</taxon>
        <taxon>Necator</taxon>
    </lineage>
</organism>
<dbReference type="Pfam" id="PF03079">
    <property type="entry name" value="ARD"/>
    <property type="match status" value="1"/>
</dbReference>
<evidence type="ECO:0000256" key="3">
    <source>
        <dbReference type="HAMAP-Rule" id="MF_03154"/>
    </source>
</evidence>
<comment type="caution">
    <text evidence="3">This enzyme lacks one or more conserved metal-binding sites. It may be non-functional.</text>
</comment>
<keyword evidence="6" id="KW-1185">Reference proteome</keyword>
<dbReference type="PANTHER" id="PTHR23418:SF10">
    <property type="entry name" value="INACTIVE ACIREDUCTONE DIOXYGENASE 1-RELATED"/>
    <property type="match status" value="1"/>
</dbReference>
<evidence type="ECO:0000313" key="6">
    <source>
        <dbReference type="Proteomes" id="UP001303046"/>
    </source>
</evidence>
<dbReference type="SUPFAM" id="SSF51182">
    <property type="entry name" value="RmlC-like cupins"/>
    <property type="match status" value="1"/>
</dbReference>
<dbReference type="InterPro" id="IPR027496">
    <property type="entry name" value="ARD_euk"/>
</dbReference>
<comment type="similarity">
    <text evidence="3">Belongs to the acireductone dioxygenase (ARD) family.</text>
</comment>
<keyword evidence="2 3" id="KW-0539">Nucleus</keyword>
<name>A0ABR1CHR1_NECAM</name>
<evidence type="ECO:0000256" key="1">
    <source>
        <dbReference type="ARBA" id="ARBA00022490"/>
    </source>
</evidence>
<proteinExistence type="inferred from homology"/>
<protein>
    <recommendedName>
        <fullName evidence="3">Probable inactive acireductone dioxygenase</fullName>
    </recommendedName>
</protein>
<dbReference type="Gene3D" id="2.60.120.10">
    <property type="entry name" value="Jelly Rolls"/>
    <property type="match status" value="1"/>
</dbReference>
<evidence type="ECO:0000313" key="5">
    <source>
        <dbReference type="EMBL" id="KAK6737968.1"/>
    </source>
</evidence>
<dbReference type="InterPro" id="IPR004313">
    <property type="entry name" value="ARD"/>
</dbReference>
<dbReference type="Proteomes" id="UP001303046">
    <property type="component" value="Unassembled WGS sequence"/>
</dbReference>
<dbReference type="InterPro" id="IPR014710">
    <property type="entry name" value="RmlC-like_jellyroll"/>
</dbReference>
<dbReference type="HAMAP" id="MF_03154">
    <property type="entry name" value="Salvage_MtnD_euk"/>
    <property type="match status" value="1"/>
</dbReference>
<keyword evidence="1 3" id="KW-0963">Cytoplasm</keyword>
<evidence type="ECO:0000256" key="4">
    <source>
        <dbReference type="SAM" id="MobiDB-lite"/>
    </source>
</evidence>
<sequence length="613" mass="68217">MQIWHMEPFPCGDRRLPHHVFPPKKITADQLLQLTGVLYYKVDLDDTVAMKKRLSRVKNERKVNSSDMLTINDSIPEFNDKLEEYYEPVTKDQDVVSLVMDGSCYYDVEPEEDEWIRIHMERGDLIVIPKGVSHRFTVTPQNFVQMQRFFPKKPDDVQGVMSGKDKYSSLPQDGNPVQFNACSDDPVLPDDVDREQASRSSLENCDVPSENSYLPDSGPASLVAPENPYYEKLIGIDAEPAAYPEDLIMIGSSVDVHDDSKPSLLLSEEPTISETCNDVSADLNSKGSSSQPEKTIMVMPEDIEAAGLSMQNLNDLTEAQFNTLVEIAERRERNAGPTLAAHNQYGDQMPNNSASTDSLTMIIADDGSLKVTDACGQMLVFDRTQLAALRIDVNNLTDESIQQIVQLAMPAICVSSKSIEMPKPDSQHPLRSGSRNLGNNSEVAAFKSSDTVPRVLDEQVEGRVSDQAAPRNASIRYVKNGRWKVQYEDGRFEWVGEGNSNVCEVKPVQHSDHSGYHVGNTSCQTDSSVLMSSPRLKRTCSTDSPFDGGPAPLKRRGIAQAPNFCCPVCDRKVYQKEPSYIVIRLPACDDCTKGKMIVLDERTKRLSLPTVQK</sequence>
<comment type="subcellular location">
    <subcellularLocation>
        <location evidence="3">Cytoplasm</location>
    </subcellularLocation>
    <subcellularLocation>
        <location evidence="3">Nucleus</location>
    </subcellularLocation>
</comment>
<feature type="compositionally biased region" description="Polar residues" evidence="4">
    <location>
        <begin position="198"/>
        <end position="214"/>
    </location>
</feature>
<dbReference type="PANTHER" id="PTHR23418">
    <property type="entry name" value="ACIREDUCTONE DIOXYGENASE"/>
    <property type="match status" value="1"/>
</dbReference>
<accession>A0ABR1CHR1</accession>
<gene>
    <name evidence="5" type="primary">Necator_chrII.g7998</name>
    <name evidence="5" type="ORF">RB195_020204</name>
</gene>
<feature type="region of interest" description="Disordered" evidence="4">
    <location>
        <begin position="195"/>
        <end position="221"/>
    </location>
</feature>
<evidence type="ECO:0000256" key="2">
    <source>
        <dbReference type="ARBA" id="ARBA00023242"/>
    </source>
</evidence>
<reference evidence="5 6" key="1">
    <citation type="submission" date="2023-08" db="EMBL/GenBank/DDBJ databases">
        <title>A Necator americanus chromosomal reference genome.</title>
        <authorList>
            <person name="Ilik V."/>
            <person name="Petrzelkova K.J."/>
            <person name="Pardy F."/>
            <person name="Fuh T."/>
            <person name="Niatou-Singa F.S."/>
            <person name="Gouil Q."/>
            <person name="Baker L."/>
            <person name="Ritchie M.E."/>
            <person name="Jex A.R."/>
            <person name="Gazzola D."/>
            <person name="Li H."/>
            <person name="Toshio Fujiwara R."/>
            <person name="Zhan B."/>
            <person name="Aroian R.V."/>
            <person name="Pafco B."/>
            <person name="Schwarz E.M."/>
        </authorList>
    </citation>
    <scope>NUCLEOTIDE SEQUENCE [LARGE SCALE GENOMIC DNA]</scope>
    <source>
        <strain evidence="5 6">Aroian</strain>
        <tissue evidence="5">Whole animal</tissue>
    </source>
</reference>
<comment type="caution">
    <text evidence="5">The sequence shown here is derived from an EMBL/GenBank/DDBJ whole genome shotgun (WGS) entry which is preliminary data.</text>
</comment>
<comment type="caution">
    <text evidence="3">Lacks conserved residue(s) required for the propagation of feature annotation.</text>
</comment>
<dbReference type="EMBL" id="JAVFWL010000002">
    <property type="protein sequence ID" value="KAK6737968.1"/>
    <property type="molecule type" value="Genomic_DNA"/>
</dbReference>
<comment type="function">
    <text evidence="3">Probable inactive acireductone dioxygenase.</text>
</comment>